<dbReference type="PANTHER" id="PTHR32071:SF57">
    <property type="entry name" value="C4-DICARBOXYLATE TRANSPORT TRANSCRIPTIONAL REGULATORY PROTEIN DCTD"/>
    <property type="match status" value="1"/>
</dbReference>
<evidence type="ECO:0000256" key="5">
    <source>
        <dbReference type="ARBA" id="ARBA00023163"/>
    </source>
</evidence>
<dbReference type="OrthoDB" id="9803970at2"/>
<keyword evidence="5" id="KW-0804">Transcription</keyword>
<dbReference type="Pfam" id="PF25601">
    <property type="entry name" value="AAA_lid_14"/>
    <property type="match status" value="1"/>
</dbReference>
<dbReference type="Pfam" id="PF02954">
    <property type="entry name" value="HTH_8"/>
    <property type="match status" value="1"/>
</dbReference>
<dbReference type="InterPro" id="IPR025944">
    <property type="entry name" value="Sigma_54_int_dom_CS"/>
</dbReference>
<dbReference type="RefSeq" id="WP_090550600.1">
    <property type="nucleotide sequence ID" value="NZ_FNFP01000001.1"/>
</dbReference>
<evidence type="ECO:0000256" key="3">
    <source>
        <dbReference type="ARBA" id="ARBA00023015"/>
    </source>
</evidence>
<dbReference type="InterPro" id="IPR025943">
    <property type="entry name" value="Sigma_54_int_dom_ATP-bd_2"/>
</dbReference>
<keyword evidence="3" id="KW-0805">Transcription regulation</keyword>
<dbReference type="SUPFAM" id="SSF46689">
    <property type="entry name" value="Homeodomain-like"/>
    <property type="match status" value="1"/>
</dbReference>
<dbReference type="InterPro" id="IPR002078">
    <property type="entry name" value="Sigma_54_int"/>
</dbReference>
<accession>A0A1G8ZDL6</accession>
<dbReference type="PANTHER" id="PTHR32071">
    <property type="entry name" value="TRANSCRIPTIONAL REGULATORY PROTEIN"/>
    <property type="match status" value="1"/>
</dbReference>
<dbReference type="InterPro" id="IPR002197">
    <property type="entry name" value="HTH_Fis"/>
</dbReference>
<dbReference type="SUPFAM" id="SSF52540">
    <property type="entry name" value="P-loop containing nucleoside triphosphate hydrolases"/>
    <property type="match status" value="1"/>
</dbReference>
<dbReference type="Gene3D" id="1.10.8.60">
    <property type="match status" value="1"/>
</dbReference>
<keyword evidence="2" id="KW-0067">ATP-binding</keyword>
<dbReference type="PROSITE" id="PS00676">
    <property type="entry name" value="SIGMA54_INTERACT_2"/>
    <property type="match status" value="1"/>
</dbReference>
<dbReference type="EMBL" id="FNFP01000001">
    <property type="protein sequence ID" value="SDK12734.1"/>
    <property type="molecule type" value="Genomic_DNA"/>
</dbReference>
<dbReference type="CDD" id="cd00009">
    <property type="entry name" value="AAA"/>
    <property type="match status" value="1"/>
</dbReference>
<evidence type="ECO:0000256" key="4">
    <source>
        <dbReference type="ARBA" id="ARBA00023125"/>
    </source>
</evidence>
<dbReference type="PRINTS" id="PR01590">
    <property type="entry name" value="HTHFIS"/>
</dbReference>
<dbReference type="InterPro" id="IPR027417">
    <property type="entry name" value="P-loop_NTPase"/>
</dbReference>
<dbReference type="PROSITE" id="PS00675">
    <property type="entry name" value="SIGMA54_INTERACT_1"/>
    <property type="match status" value="1"/>
</dbReference>
<dbReference type="InterPro" id="IPR025662">
    <property type="entry name" value="Sigma_54_int_dom_ATP-bd_1"/>
</dbReference>
<protein>
    <submittedName>
        <fullName evidence="7">Transcriptional regulator containing PAS, AAA-type ATPase, and DNA-binding Fis domains</fullName>
    </submittedName>
</protein>
<dbReference type="InterPro" id="IPR003593">
    <property type="entry name" value="AAA+_ATPase"/>
</dbReference>
<dbReference type="GO" id="GO:0043565">
    <property type="term" value="F:sequence-specific DNA binding"/>
    <property type="evidence" value="ECO:0007669"/>
    <property type="project" value="InterPro"/>
</dbReference>
<dbReference type="InterPro" id="IPR009057">
    <property type="entry name" value="Homeodomain-like_sf"/>
</dbReference>
<dbReference type="InterPro" id="IPR000014">
    <property type="entry name" value="PAS"/>
</dbReference>
<keyword evidence="4 7" id="KW-0238">DNA-binding</keyword>
<keyword evidence="8" id="KW-1185">Reference proteome</keyword>
<dbReference type="Pfam" id="PF00158">
    <property type="entry name" value="Sigma54_activat"/>
    <property type="match status" value="1"/>
</dbReference>
<dbReference type="GO" id="GO:0005524">
    <property type="term" value="F:ATP binding"/>
    <property type="evidence" value="ECO:0007669"/>
    <property type="project" value="UniProtKB-KW"/>
</dbReference>
<evidence type="ECO:0000313" key="8">
    <source>
        <dbReference type="Proteomes" id="UP000198718"/>
    </source>
</evidence>
<dbReference type="PROSITE" id="PS50045">
    <property type="entry name" value="SIGMA54_INTERACT_4"/>
    <property type="match status" value="1"/>
</dbReference>
<dbReference type="Gene3D" id="3.40.50.300">
    <property type="entry name" value="P-loop containing nucleotide triphosphate hydrolases"/>
    <property type="match status" value="1"/>
</dbReference>
<name>A0A1G8ZDL6_9FIRM</name>
<dbReference type="AlphaFoldDB" id="A0A1G8ZDL6"/>
<evidence type="ECO:0000256" key="2">
    <source>
        <dbReference type="ARBA" id="ARBA00022840"/>
    </source>
</evidence>
<dbReference type="STRING" id="393762.SAMN05660472_00812"/>
<dbReference type="Gene3D" id="3.30.450.20">
    <property type="entry name" value="PAS domain"/>
    <property type="match status" value="1"/>
</dbReference>
<evidence type="ECO:0000259" key="6">
    <source>
        <dbReference type="PROSITE" id="PS50045"/>
    </source>
</evidence>
<reference evidence="7 8" key="1">
    <citation type="submission" date="2016-10" db="EMBL/GenBank/DDBJ databases">
        <authorList>
            <person name="de Groot N.N."/>
        </authorList>
    </citation>
    <scope>NUCLEOTIDE SEQUENCE [LARGE SCALE GENOMIC DNA]</scope>
    <source>
        <strain evidence="7 8">DSM 18346</strain>
    </source>
</reference>
<dbReference type="PROSITE" id="PS00688">
    <property type="entry name" value="SIGMA54_INTERACT_3"/>
    <property type="match status" value="1"/>
</dbReference>
<gene>
    <name evidence="7" type="ORF">SAMN05660472_00812</name>
</gene>
<dbReference type="InterPro" id="IPR058031">
    <property type="entry name" value="AAA_lid_NorR"/>
</dbReference>
<dbReference type="InterPro" id="IPR035965">
    <property type="entry name" value="PAS-like_dom_sf"/>
</dbReference>
<dbReference type="CDD" id="cd00130">
    <property type="entry name" value="PAS"/>
    <property type="match status" value="1"/>
</dbReference>
<evidence type="ECO:0000313" key="7">
    <source>
        <dbReference type="EMBL" id="SDK12734.1"/>
    </source>
</evidence>
<organism evidence="7 8">
    <name type="scientific">Natronincola ferrireducens</name>
    <dbReference type="NCBI Taxonomy" id="393762"/>
    <lineage>
        <taxon>Bacteria</taxon>
        <taxon>Bacillati</taxon>
        <taxon>Bacillota</taxon>
        <taxon>Clostridia</taxon>
        <taxon>Peptostreptococcales</taxon>
        <taxon>Natronincolaceae</taxon>
        <taxon>Natronincola</taxon>
    </lineage>
</organism>
<dbReference type="FunFam" id="3.40.50.300:FF:000006">
    <property type="entry name" value="DNA-binding transcriptional regulator NtrC"/>
    <property type="match status" value="1"/>
</dbReference>
<keyword evidence="1" id="KW-0547">Nucleotide-binding</keyword>
<dbReference type="Gene3D" id="1.10.10.60">
    <property type="entry name" value="Homeodomain-like"/>
    <property type="match status" value="1"/>
</dbReference>
<dbReference type="Proteomes" id="UP000198718">
    <property type="component" value="Unassembled WGS sequence"/>
</dbReference>
<dbReference type="SUPFAM" id="SSF55785">
    <property type="entry name" value="PYP-like sensor domain (PAS domain)"/>
    <property type="match status" value="1"/>
</dbReference>
<proteinExistence type="predicted"/>
<evidence type="ECO:0000256" key="1">
    <source>
        <dbReference type="ARBA" id="ARBA00022741"/>
    </source>
</evidence>
<dbReference type="SMART" id="SM00382">
    <property type="entry name" value="AAA"/>
    <property type="match status" value="1"/>
</dbReference>
<sequence length="453" mass="52340">MFKCDDYKFFLENILGLMIINTDGKVTYMNQQCAEYIKVDLKKSLNKSVNEVFPPSKMMELLQGDKVFNTDFYFHEGRMSVSTQVQLNRDGKIVGVLEYDMIQDFSSLEEFIGKYTSLLDEELKYYREEFRKLWRTKYSIDNIIGSSEKTKELRRQIKYASNTSSTVLINGETGTGKELVAHSIHNLSGRSFQDFIKVNTASFPESLAESELFGYEEGAFTGAKKGGKKGKFELANGGTIFLDEISEMPLTLQPKILRVLQEKELDRVGGEKSIPINVRIIAATNKDLQELIKNRGFREDLFYRLNVFTINVPPLRERLEDLPELVTAKLEQLNLELGKNVTEVDKKVYEYLCQYNWPGNVRELHNVIEKAINYVEGNKLKIEHFGSNLKSDFFKFSMLTKYENPIEAIKREAETKLLKEVLEMFHGNKTKAAKYLKISRPLLYQKMNRLGLK</sequence>
<dbReference type="GO" id="GO:0006355">
    <property type="term" value="P:regulation of DNA-templated transcription"/>
    <property type="evidence" value="ECO:0007669"/>
    <property type="project" value="InterPro"/>
</dbReference>
<feature type="domain" description="Sigma-54 factor interaction" evidence="6">
    <location>
        <begin position="143"/>
        <end position="373"/>
    </location>
</feature>